<dbReference type="PANTHER" id="PTHR22881">
    <property type="entry name" value="BROMODOMAIN CONTAINING PROTEIN"/>
    <property type="match status" value="1"/>
</dbReference>
<evidence type="ECO:0000313" key="6">
    <source>
        <dbReference type="Proteomes" id="UP001295794"/>
    </source>
</evidence>
<accession>A0AAD2GVR9</accession>
<dbReference type="Proteomes" id="UP001295794">
    <property type="component" value="Unassembled WGS sequence"/>
</dbReference>
<sequence>MEDYVSDSYDSQSDSPHPSEPVVPLPKLKLVLPPLKDLKRSAKKSKSKSKKGPFAYSEYGDSPAQQKVPRPVKLKPLKEVLSRLIVLLKKKDDYAFFLKPVDPNNVPGYLDVVKRPMDLGTMGVKVEKGRYRSLDDFANDLKLVTSNAKAFNPEGTIYHTEADRLETWGLDQISKAASTVIQYETDWNMDGDNEGIEDDADDYSLAVDAPQDVETRSRSPSLSLGTSRLNMLRRGPRGPYNKKENAVTVAETIDAEGRLPGSKDGLGAFPPNSDLARTMLMLKHKGKRYKTKKERLRFEKDGPPFRNDGSLDYTEVEDPFSYFSGLVPEPLTRPQLVPLYHSQPVPVSNVPTLLREATATPSPAGPSYPMPTMFPSSAQLPQPAASTSDKHWSVLRGGVPRRLKEESGTNTEDLEEHAREPHALDFGSLAVLAGELAAEMRRRGEFLPEAIEEADVLQKTAVRLSLQIPPTAAQPDDDYWSVSHAHDAETYIRDVVYGGLDGLAYARSLAEFVSTPALDCDSPATPDSRPLGMSLPTWVSRNVLDPLTGGRHALLQQTAMQLKSASCVVDEDDSKLPALVAAAVQVRPQAASSLAALRQIQTYQIDMGALLQSAEDMTHSEKEWEGHGLEPDKVDLNAVLDYVADALYLLQAEQDGHIKLEPDVNMDTGESAVLRNLRLNLLELAKRAPVDTLARLPGSDLVPELYRPFVPTLST</sequence>
<dbReference type="PROSITE" id="PS50014">
    <property type="entry name" value="BROMODOMAIN_2"/>
    <property type="match status" value="1"/>
</dbReference>
<organism evidence="5 6">
    <name type="scientific">Mycena citricolor</name>
    <dbReference type="NCBI Taxonomy" id="2018698"/>
    <lineage>
        <taxon>Eukaryota</taxon>
        <taxon>Fungi</taxon>
        <taxon>Dikarya</taxon>
        <taxon>Basidiomycota</taxon>
        <taxon>Agaricomycotina</taxon>
        <taxon>Agaricomycetes</taxon>
        <taxon>Agaricomycetidae</taxon>
        <taxon>Agaricales</taxon>
        <taxon>Marasmiineae</taxon>
        <taxon>Mycenaceae</taxon>
        <taxon>Mycena</taxon>
    </lineage>
</organism>
<evidence type="ECO:0000256" key="3">
    <source>
        <dbReference type="SAM" id="MobiDB-lite"/>
    </source>
</evidence>
<reference evidence="5" key="1">
    <citation type="submission" date="2023-11" db="EMBL/GenBank/DDBJ databases">
        <authorList>
            <person name="De Vega J J."/>
            <person name="De Vega J J."/>
        </authorList>
    </citation>
    <scope>NUCLEOTIDE SEQUENCE</scope>
</reference>
<evidence type="ECO:0000256" key="1">
    <source>
        <dbReference type="ARBA" id="ARBA00023117"/>
    </source>
</evidence>
<dbReference type="GO" id="GO:0006325">
    <property type="term" value="P:chromatin organization"/>
    <property type="evidence" value="ECO:0007669"/>
    <property type="project" value="UniProtKB-ARBA"/>
</dbReference>
<dbReference type="Pfam" id="PF00439">
    <property type="entry name" value="Bromodomain"/>
    <property type="match status" value="1"/>
</dbReference>
<feature type="compositionally biased region" description="Low complexity" evidence="3">
    <location>
        <begin position="25"/>
        <end position="35"/>
    </location>
</feature>
<dbReference type="Gene3D" id="1.20.920.10">
    <property type="entry name" value="Bromodomain-like"/>
    <property type="match status" value="1"/>
</dbReference>
<name>A0AAD2GVR9_9AGAR</name>
<dbReference type="SUPFAM" id="SSF47370">
    <property type="entry name" value="Bromodomain"/>
    <property type="match status" value="1"/>
</dbReference>
<feature type="compositionally biased region" description="Low complexity" evidence="3">
    <location>
        <begin position="1"/>
        <end position="15"/>
    </location>
</feature>
<dbReference type="InterPro" id="IPR001487">
    <property type="entry name" value="Bromodomain"/>
</dbReference>
<proteinExistence type="predicted"/>
<protein>
    <recommendedName>
        <fullName evidence="4">Bromo domain-containing protein</fullName>
    </recommendedName>
</protein>
<dbReference type="GO" id="GO:0006357">
    <property type="term" value="P:regulation of transcription by RNA polymerase II"/>
    <property type="evidence" value="ECO:0007669"/>
    <property type="project" value="TreeGrafter"/>
</dbReference>
<evidence type="ECO:0000313" key="5">
    <source>
        <dbReference type="EMBL" id="CAK5263313.1"/>
    </source>
</evidence>
<comment type="caution">
    <text evidence="5">The sequence shown here is derived from an EMBL/GenBank/DDBJ whole genome shotgun (WGS) entry which is preliminary data.</text>
</comment>
<dbReference type="PRINTS" id="PR00503">
    <property type="entry name" value="BROMODOMAIN"/>
</dbReference>
<dbReference type="InterPro" id="IPR036427">
    <property type="entry name" value="Bromodomain-like_sf"/>
</dbReference>
<dbReference type="GO" id="GO:0005634">
    <property type="term" value="C:nucleus"/>
    <property type="evidence" value="ECO:0007669"/>
    <property type="project" value="TreeGrafter"/>
</dbReference>
<dbReference type="AlphaFoldDB" id="A0AAD2GVR9"/>
<keyword evidence="1 2" id="KW-0103">Bromodomain</keyword>
<dbReference type="EMBL" id="CAVNYO010000038">
    <property type="protein sequence ID" value="CAK5263313.1"/>
    <property type="molecule type" value="Genomic_DNA"/>
</dbReference>
<evidence type="ECO:0000259" key="4">
    <source>
        <dbReference type="PROSITE" id="PS50014"/>
    </source>
</evidence>
<evidence type="ECO:0000256" key="2">
    <source>
        <dbReference type="PROSITE-ProRule" id="PRU00035"/>
    </source>
</evidence>
<gene>
    <name evidence="5" type="ORF">MYCIT1_LOCUS2717</name>
</gene>
<feature type="domain" description="Bromo" evidence="4">
    <location>
        <begin position="89"/>
        <end position="159"/>
    </location>
</feature>
<dbReference type="SMART" id="SM00297">
    <property type="entry name" value="BROMO"/>
    <property type="match status" value="1"/>
</dbReference>
<feature type="compositionally biased region" description="Basic residues" evidence="3">
    <location>
        <begin position="41"/>
        <end position="51"/>
    </location>
</feature>
<dbReference type="InterPro" id="IPR051831">
    <property type="entry name" value="Bromodomain_contain_prot"/>
</dbReference>
<feature type="region of interest" description="Disordered" evidence="3">
    <location>
        <begin position="1"/>
        <end position="67"/>
    </location>
</feature>
<dbReference type="PANTHER" id="PTHR22881:SF27">
    <property type="entry name" value="BROMODOMAIN CONTAINING 7_9"/>
    <property type="match status" value="1"/>
</dbReference>
<keyword evidence="6" id="KW-1185">Reference proteome</keyword>